<sequence>MYALCPGSPADAVAGPRSGLVGVGGGSDDPGVRSPVWLCGRCRGRAPAVVLDDVDLDEAVYLALVVRLFNSGQARTSGARLPVPECRIEEVKALILDKIGSFKVGSPYDRDTPVGPMVTQARFDRVQSCIRVCIEEGATARRS</sequence>
<protein>
    <submittedName>
        <fullName evidence="3">Aldehyde dehydrogenase family protein</fullName>
    </submittedName>
</protein>
<dbReference type="PANTHER" id="PTHR42804:SF1">
    <property type="entry name" value="ALDEHYDE DEHYDROGENASE-RELATED"/>
    <property type="match status" value="1"/>
</dbReference>
<dbReference type="InterPro" id="IPR016161">
    <property type="entry name" value="Ald_DH/histidinol_DH"/>
</dbReference>
<evidence type="ECO:0000313" key="4">
    <source>
        <dbReference type="Proteomes" id="UP001592530"/>
    </source>
</evidence>
<name>A0ABV6X049_9ACTN</name>
<dbReference type="PANTHER" id="PTHR42804">
    <property type="entry name" value="ALDEHYDE DEHYDROGENASE"/>
    <property type="match status" value="1"/>
</dbReference>
<comment type="caution">
    <text evidence="3">The sequence shown here is derived from an EMBL/GenBank/DDBJ whole genome shotgun (WGS) entry which is preliminary data.</text>
</comment>
<dbReference type="InterPro" id="IPR015590">
    <property type="entry name" value="Aldehyde_DH_dom"/>
</dbReference>
<comment type="similarity">
    <text evidence="1">Belongs to the aldehyde dehydrogenase family.</text>
</comment>
<dbReference type="Proteomes" id="UP001592530">
    <property type="component" value="Unassembled WGS sequence"/>
</dbReference>
<proteinExistence type="inferred from homology"/>
<dbReference type="InterPro" id="IPR016163">
    <property type="entry name" value="Ald_DH_C"/>
</dbReference>
<dbReference type="RefSeq" id="WP_380551821.1">
    <property type="nucleotide sequence ID" value="NZ_JBHEZY010000004.1"/>
</dbReference>
<dbReference type="Pfam" id="PF00171">
    <property type="entry name" value="Aldedh"/>
    <property type="match status" value="1"/>
</dbReference>
<dbReference type="Gene3D" id="3.40.309.10">
    <property type="entry name" value="Aldehyde Dehydrogenase, Chain A, domain 2"/>
    <property type="match status" value="1"/>
</dbReference>
<reference evidence="3 4" key="1">
    <citation type="submission" date="2024-09" db="EMBL/GenBank/DDBJ databases">
        <authorList>
            <person name="Lee S.D."/>
        </authorList>
    </citation>
    <scope>NUCLEOTIDE SEQUENCE [LARGE SCALE GENOMIC DNA]</scope>
    <source>
        <strain evidence="3 4">N1-3</strain>
    </source>
</reference>
<evidence type="ECO:0000259" key="2">
    <source>
        <dbReference type="Pfam" id="PF00171"/>
    </source>
</evidence>
<dbReference type="EMBL" id="JBHEZY010000004">
    <property type="protein sequence ID" value="MFC1431368.1"/>
    <property type="molecule type" value="Genomic_DNA"/>
</dbReference>
<feature type="domain" description="Aldehyde dehydrogenase" evidence="2">
    <location>
        <begin position="43"/>
        <end position="139"/>
    </location>
</feature>
<dbReference type="SUPFAM" id="SSF53720">
    <property type="entry name" value="ALDH-like"/>
    <property type="match status" value="1"/>
</dbReference>
<accession>A0ABV6X049</accession>
<gene>
    <name evidence="3" type="ORF">ACEZDB_12005</name>
</gene>
<organism evidence="3 4">
    <name type="scientific">Streptacidiphilus alkalitolerans</name>
    <dbReference type="NCBI Taxonomy" id="3342712"/>
    <lineage>
        <taxon>Bacteria</taxon>
        <taxon>Bacillati</taxon>
        <taxon>Actinomycetota</taxon>
        <taxon>Actinomycetes</taxon>
        <taxon>Kitasatosporales</taxon>
        <taxon>Streptomycetaceae</taxon>
        <taxon>Streptacidiphilus</taxon>
    </lineage>
</organism>
<evidence type="ECO:0000256" key="1">
    <source>
        <dbReference type="ARBA" id="ARBA00009986"/>
    </source>
</evidence>
<evidence type="ECO:0000313" key="3">
    <source>
        <dbReference type="EMBL" id="MFC1431368.1"/>
    </source>
</evidence>